<sequence>MSIIECEIELDVINDSLAEFKCGNTLHSFIQISQKENVTVIIDDGYVLGTFDCCVCAIKEIALLTARIEEADKKYGISYQRLKELSHIASSVRFFGNDSNLLIVFYVQIMPDDLVMQLHRF</sequence>
<dbReference type="Proteomes" id="UP000254428">
    <property type="component" value="Unassembled WGS sequence"/>
</dbReference>
<dbReference type="EMBL" id="UGBT01000002">
    <property type="protein sequence ID" value="STH74232.1"/>
    <property type="molecule type" value="Genomic_DNA"/>
</dbReference>
<proteinExistence type="predicted"/>
<accession>A0A376P7V7</accession>
<name>A0A376P7V7_ECOLX</name>
<protein>
    <submittedName>
        <fullName evidence="1">Beta-galactosidase</fullName>
    </submittedName>
</protein>
<dbReference type="AlphaFoldDB" id="A0A376P7V7"/>
<gene>
    <name evidence="1" type="primary">yjgN_2</name>
    <name evidence="1" type="ORF">NCTC11341_05969</name>
</gene>
<evidence type="ECO:0000313" key="1">
    <source>
        <dbReference type="EMBL" id="STH74232.1"/>
    </source>
</evidence>
<evidence type="ECO:0000313" key="2">
    <source>
        <dbReference type="Proteomes" id="UP000254428"/>
    </source>
</evidence>
<organism evidence="1 2">
    <name type="scientific">Escherichia coli</name>
    <dbReference type="NCBI Taxonomy" id="562"/>
    <lineage>
        <taxon>Bacteria</taxon>
        <taxon>Pseudomonadati</taxon>
        <taxon>Pseudomonadota</taxon>
        <taxon>Gammaproteobacteria</taxon>
        <taxon>Enterobacterales</taxon>
        <taxon>Enterobacteriaceae</taxon>
        <taxon>Escherichia</taxon>
    </lineage>
</organism>
<reference evidence="1 2" key="1">
    <citation type="submission" date="2018-06" db="EMBL/GenBank/DDBJ databases">
        <authorList>
            <consortium name="Pathogen Informatics"/>
            <person name="Doyle S."/>
        </authorList>
    </citation>
    <scope>NUCLEOTIDE SEQUENCE [LARGE SCALE GENOMIC DNA]</scope>
    <source>
        <strain evidence="1 2">NCTC11341</strain>
    </source>
</reference>